<evidence type="ECO:0000256" key="6">
    <source>
        <dbReference type="ARBA" id="ARBA00032058"/>
    </source>
</evidence>
<protein>
    <recommendedName>
        <fullName evidence="5">Peroxiredoxin-like 2A</fullName>
    </recommendedName>
    <alternativeName>
        <fullName evidence="7">Peroxiredoxin-like 2 activated in M-CSF stimulated monocytes</fullName>
    </alternativeName>
    <alternativeName>
        <fullName evidence="6">Redox-regulatory protein FAM213A</fullName>
    </alternativeName>
</protein>
<evidence type="ECO:0000256" key="7">
    <source>
        <dbReference type="ARBA" id="ARBA00032129"/>
    </source>
</evidence>
<dbReference type="PANTHER" id="PTHR28630">
    <property type="match status" value="1"/>
</dbReference>
<dbReference type="OrthoDB" id="40334at2759"/>
<dbReference type="GO" id="GO:0005737">
    <property type="term" value="C:cytoplasm"/>
    <property type="evidence" value="ECO:0000318"/>
    <property type="project" value="GO_Central"/>
</dbReference>
<dbReference type="EMBL" id="KB095905">
    <property type="protein sequence ID" value="ESO09853.1"/>
    <property type="molecule type" value="Genomic_DNA"/>
</dbReference>
<gene>
    <name evidence="9" type="primary">20214851</name>
    <name evidence="8" type="ORF">HELRODRAFT_73106</name>
</gene>
<evidence type="ECO:0000313" key="10">
    <source>
        <dbReference type="Proteomes" id="UP000015101"/>
    </source>
</evidence>
<dbReference type="InterPro" id="IPR032801">
    <property type="entry name" value="PXL2A/B/C"/>
</dbReference>
<dbReference type="eggNOG" id="KOG4498">
    <property type="taxonomic scope" value="Eukaryota"/>
</dbReference>
<dbReference type="CDD" id="cd02970">
    <property type="entry name" value="PRX_like2"/>
    <property type="match status" value="1"/>
</dbReference>
<dbReference type="EMBL" id="AMQM01002829">
    <property type="status" value="NOT_ANNOTATED_CDS"/>
    <property type="molecule type" value="Genomic_DNA"/>
</dbReference>
<dbReference type="EnsemblMetazoa" id="HelroT73106">
    <property type="protein sequence ID" value="HelroP73106"/>
    <property type="gene ID" value="HelroG73106"/>
</dbReference>
<dbReference type="InterPro" id="IPR036249">
    <property type="entry name" value="Thioredoxin-like_sf"/>
</dbReference>
<accession>T1G1A3</accession>
<proteinExistence type="inferred from homology"/>
<evidence type="ECO:0000256" key="2">
    <source>
        <dbReference type="ARBA" id="ARBA00022490"/>
    </source>
</evidence>
<keyword evidence="2" id="KW-0963">Cytoplasm</keyword>
<evidence type="ECO:0000313" key="8">
    <source>
        <dbReference type="EMBL" id="ESO09853.1"/>
    </source>
</evidence>
<name>T1G1A3_HELRO</name>
<comment type="subcellular location">
    <subcellularLocation>
        <location evidence="1">Cytoplasm</location>
    </subcellularLocation>
</comment>
<dbReference type="InParanoid" id="T1G1A3"/>
<dbReference type="RefSeq" id="XP_009011667.1">
    <property type="nucleotide sequence ID" value="XM_009013419.1"/>
</dbReference>
<organism evidence="9 10">
    <name type="scientific">Helobdella robusta</name>
    <name type="common">Californian leech</name>
    <dbReference type="NCBI Taxonomy" id="6412"/>
    <lineage>
        <taxon>Eukaryota</taxon>
        <taxon>Metazoa</taxon>
        <taxon>Spiralia</taxon>
        <taxon>Lophotrochozoa</taxon>
        <taxon>Annelida</taxon>
        <taxon>Clitellata</taxon>
        <taxon>Hirudinea</taxon>
        <taxon>Rhynchobdellida</taxon>
        <taxon>Glossiphoniidae</taxon>
        <taxon>Helobdella</taxon>
    </lineage>
</organism>
<dbReference type="STRING" id="6412.T1G1A3"/>
<sequence length="186" mass="20923">MDSSTSGSHEKATIQYLKNINLKKIDGSDDGGSFKASELWKDGGAVIMVVRRPGCILCREEAAELTKLKQKFNDKNFSLFAVVHELMGVEEFRNFFDGEVFLDPERKFYGPKERWMSLAGLLRPSVWLSLIRAKRKHVSGNTEGEGRLLGGLFVIGPGDKGILLEHRESEFGNHVDRELLLNVINE</sequence>
<dbReference type="AlphaFoldDB" id="T1G1A3"/>
<dbReference type="Proteomes" id="UP000015101">
    <property type="component" value="Unassembled WGS sequence"/>
</dbReference>
<dbReference type="Pfam" id="PF13911">
    <property type="entry name" value="AhpC-TSA_2"/>
    <property type="match status" value="1"/>
</dbReference>
<dbReference type="KEGG" id="hro:HELRODRAFT_73106"/>
<evidence type="ECO:0000256" key="4">
    <source>
        <dbReference type="ARBA" id="ARBA00023787"/>
    </source>
</evidence>
<keyword evidence="10" id="KW-1185">Reference proteome</keyword>
<reference evidence="9" key="3">
    <citation type="submission" date="2015-06" db="UniProtKB">
        <authorList>
            <consortium name="EnsemblMetazoa"/>
        </authorList>
    </citation>
    <scope>IDENTIFICATION</scope>
</reference>
<evidence type="ECO:0000256" key="1">
    <source>
        <dbReference type="ARBA" id="ARBA00004496"/>
    </source>
</evidence>
<reference evidence="8 10" key="2">
    <citation type="journal article" date="2013" name="Nature">
        <title>Insights into bilaterian evolution from three spiralian genomes.</title>
        <authorList>
            <person name="Simakov O."/>
            <person name="Marletaz F."/>
            <person name="Cho S.J."/>
            <person name="Edsinger-Gonzales E."/>
            <person name="Havlak P."/>
            <person name="Hellsten U."/>
            <person name="Kuo D.H."/>
            <person name="Larsson T."/>
            <person name="Lv J."/>
            <person name="Arendt D."/>
            <person name="Savage R."/>
            <person name="Osoegawa K."/>
            <person name="de Jong P."/>
            <person name="Grimwood J."/>
            <person name="Chapman J.A."/>
            <person name="Shapiro H."/>
            <person name="Aerts A."/>
            <person name="Otillar R.P."/>
            <person name="Terry A.Y."/>
            <person name="Boore J.L."/>
            <person name="Grigoriev I.V."/>
            <person name="Lindberg D.R."/>
            <person name="Seaver E.C."/>
            <person name="Weisblat D.A."/>
            <person name="Putnam N.H."/>
            <person name="Rokhsar D.S."/>
        </authorList>
    </citation>
    <scope>NUCLEOTIDE SEQUENCE</scope>
</reference>
<dbReference type="CTD" id="20214851"/>
<evidence type="ECO:0000256" key="5">
    <source>
        <dbReference type="ARBA" id="ARBA00023849"/>
    </source>
</evidence>
<comment type="similarity">
    <text evidence="4">Belongs to the peroxiredoxin-like PRXL2 family. PRXL2A subfamily.</text>
</comment>
<dbReference type="Gene3D" id="3.40.30.10">
    <property type="entry name" value="Glutaredoxin"/>
    <property type="match status" value="1"/>
</dbReference>
<dbReference type="OMA" id="HKARTLW"/>
<dbReference type="GO" id="GO:0016209">
    <property type="term" value="F:antioxidant activity"/>
    <property type="evidence" value="ECO:0000318"/>
    <property type="project" value="GO_Central"/>
</dbReference>
<keyword evidence="3" id="KW-0676">Redox-active center</keyword>
<dbReference type="PANTHER" id="PTHR28630:SF31">
    <property type="entry name" value="PEROXIREDOXIN-LIKE 2A"/>
    <property type="match status" value="1"/>
</dbReference>
<dbReference type="HOGENOM" id="CLU_086062_0_0_1"/>
<reference evidence="10" key="1">
    <citation type="submission" date="2012-12" db="EMBL/GenBank/DDBJ databases">
        <authorList>
            <person name="Hellsten U."/>
            <person name="Grimwood J."/>
            <person name="Chapman J.A."/>
            <person name="Shapiro H."/>
            <person name="Aerts A."/>
            <person name="Otillar R.P."/>
            <person name="Terry A.Y."/>
            <person name="Boore J.L."/>
            <person name="Simakov O."/>
            <person name="Marletaz F."/>
            <person name="Cho S.-J."/>
            <person name="Edsinger-Gonzales E."/>
            <person name="Havlak P."/>
            <person name="Kuo D.-H."/>
            <person name="Larsson T."/>
            <person name="Lv J."/>
            <person name="Arendt D."/>
            <person name="Savage R."/>
            <person name="Osoegawa K."/>
            <person name="de Jong P."/>
            <person name="Lindberg D.R."/>
            <person name="Seaver E.C."/>
            <person name="Weisblat D.A."/>
            <person name="Putnam N.H."/>
            <person name="Grigoriev I.V."/>
            <person name="Rokhsar D.S."/>
        </authorList>
    </citation>
    <scope>NUCLEOTIDE SEQUENCE</scope>
</reference>
<evidence type="ECO:0000313" key="9">
    <source>
        <dbReference type="EnsemblMetazoa" id="HelroP73106"/>
    </source>
</evidence>
<evidence type="ECO:0000256" key="3">
    <source>
        <dbReference type="ARBA" id="ARBA00023284"/>
    </source>
</evidence>
<dbReference type="SUPFAM" id="SSF52833">
    <property type="entry name" value="Thioredoxin-like"/>
    <property type="match status" value="1"/>
</dbReference>
<dbReference type="GeneID" id="20214851"/>
<dbReference type="FunFam" id="3.40.30.10:FF:000312">
    <property type="entry name" value="redox-regulatory protein FAM213A isoform X1"/>
    <property type="match status" value="1"/>
</dbReference>